<reference evidence="2" key="1">
    <citation type="submission" date="2021-02" db="EMBL/GenBank/DDBJ databases">
        <authorList>
            <person name="Dougan E. K."/>
            <person name="Rhodes N."/>
            <person name="Thang M."/>
            <person name="Chan C."/>
        </authorList>
    </citation>
    <scope>NUCLEOTIDE SEQUENCE</scope>
</reference>
<comment type="caution">
    <text evidence="2">The sequence shown here is derived from an EMBL/GenBank/DDBJ whole genome shotgun (WGS) entry which is preliminary data.</text>
</comment>
<feature type="non-terminal residue" evidence="2">
    <location>
        <position position="1"/>
    </location>
</feature>
<accession>A0A812L4M5</accession>
<protein>
    <submittedName>
        <fullName evidence="2">Uncharacterized protein</fullName>
    </submittedName>
</protein>
<proteinExistence type="predicted"/>
<feature type="region of interest" description="Disordered" evidence="1">
    <location>
        <begin position="1"/>
        <end position="20"/>
    </location>
</feature>
<keyword evidence="3" id="KW-1185">Reference proteome</keyword>
<evidence type="ECO:0000313" key="3">
    <source>
        <dbReference type="Proteomes" id="UP000649617"/>
    </source>
</evidence>
<evidence type="ECO:0000256" key="1">
    <source>
        <dbReference type="SAM" id="MobiDB-lite"/>
    </source>
</evidence>
<name>A0A812L4M5_SYMPI</name>
<dbReference type="EMBL" id="CAJNIZ010005402">
    <property type="protein sequence ID" value="CAE7241481.1"/>
    <property type="molecule type" value="Genomic_DNA"/>
</dbReference>
<organism evidence="2 3">
    <name type="scientific">Symbiodinium pilosum</name>
    <name type="common">Dinoflagellate</name>
    <dbReference type="NCBI Taxonomy" id="2952"/>
    <lineage>
        <taxon>Eukaryota</taxon>
        <taxon>Sar</taxon>
        <taxon>Alveolata</taxon>
        <taxon>Dinophyceae</taxon>
        <taxon>Suessiales</taxon>
        <taxon>Symbiodiniaceae</taxon>
        <taxon>Symbiodinium</taxon>
    </lineage>
</organism>
<gene>
    <name evidence="2" type="ORF">SPIL2461_LOCUS4190</name>
</gene>
<dbReference type="Proteomes" id="UP000649617">
    <property type="component" value="Unassembled WGS sequence"/>
</dbReference>
<dbReference type="AlphaFoldDB" id="A0A812L4M5"/>
<evidence type="ECO:0000313" key="2">
    <source>
        <dbReference type="EMBL" id="CAE7241481.1"/>
    </source>
</evidence>
<sequence>HFCSAGDGTQTVEDHGSDKNKDHIFKNSRMGEYILQVLDWLEQLPTDYYQDDDFKSSKAGDFITHVLTNCGKLPDDFQSIKDFTSGVRSSKQGLPQDDIYYRSHYAKDDLSDAPDGEDEKFQVSPQVFMTDFVTILVFSSHRFKKQNFRYHVDLEKIHPTFQNSRSFLLAVDEDTCTRQHWHSSYTL</sequence>